<keyword evidence="2" id="KW-0560">Oxidoreductase</keyword>
<dbReference type="Pfam" id="PF01565">
    <property type="entry name" value="FAD_binding_4"/>
    <property type="match status" value="1"/>
</dbReference>
<dbReference type="SUPFAM" id="SSF56176">
    <property type="entry name" value="FAD-binding/transporter-associated domain-like"/>
    <property type="match status" value="1"/>
</dbReference>
<evidence type="ECO:0000256" key="2">
    <source>
        <dbReference type="ARBA" id="ARBA00023002"/>
    </source>
</evidence>
<evidence type="ECO:0000313" key="5">
    <source>
        <dbReference type="EMBL" id="KAH7129968.1"/>
    </source>
</evidence>
<dbReference type="InterPro" id="IPR016169">
    <property type="entry name" value="FAD-bd_PCMH_sub2"/>
</dbReference>
<evidence type="ECO:0000313" key="6">
    <source>
        <dbReference type="Proteomes" id="UP000717696"/>
    </source>
</evidence>
<keyword evidence="3" id="KW-0732">Signal</keyword>
<reference evidence="5" key="1">
    <citation type="journal article" date="2021" name="Nat. Commun.">
        <title>Genetic determinants of endophytism in the Arabidopsis root mycobiome.</title>
        <authorList>
            <person name="Mesny F."/>
            <person name="Miyauchi S."/>
            <person name="Thiergart T."/>
            <person name="Pickel B."/>
            <person name="Atanasova L."/>
            <person name="Karlsson M."/>
            <person name="Huettel B."/>
            <person name="Barry K.W."/>
            <person name="Haridas S."/>
            <person name="Chen C."/>
            <person name="Bauer D."/>
            <person name="Andreopoulos W."/>
            <person name="Pangilinan J."/>
            <person name="LaButti K."/>
            <person name="Riley R."/>
            <person name="Lipzen A."/>
            <person name="Clum A."/>
            <person name="Drula E."/>
            <person name="Henrissat B."/>
            <person name="Kohler A."/>
            <person name="Grigoriev I.V."/>
            <person name="Martin F.M."/>
            <person name="Hacquard S."/>
        </authorList>
    </citation>
    <scope>NUCLEOTIDE SEQUENCE</scope>
    <source>
        <strain evidence="5">MPI-CAGE-AT-0021</strain>
    </source>
</reference>
<dbReference type="InterPro" id="IPR036318">
    <property type="entry name" value="FAD-bd_PCMH-like_sf"/>
</dbReference>
<sequence length="605" mass="66469">MVSFTFTFAAAALAAQSATAIAFRPSPPKRGLVPRTWNGQEYGCKCYPGDDCWPKQSAWDALNKQVNGNLHVHIPPEAACHNTFDGPLGPIETYNEEKCAEVTADWTSSPWTIDQQALLIWKYWTNVTCLPTDDPTSPCTLGFYGVYVIEAKTRHHIASGVKFARRNNLRLVIRNTGHDFAGRSTGWGTLVINTHGLKDITVHDKWMGPSRYKGGAITISAGVQGYELMRSAQAHNPPLAVVAGECPTVGPAGGFIAGGGHSPLSSVYGLAADNTLQFEVITAKGDFVVANEKVNPDLYFALRGGGPSTFGVVVSVTFRTYDEVIASGGSLNINSSLTANEEAIWEGVRIFHKWSNHMVDNGLYVYFEILPFSFQVLPFVAIGKTKPELDGILKPLLDELREAGVPFDHMTKEYDGYFDLYQDLFEDDARAGLHAVSGGWGFTHEDVANNNDGIVEAFRTVQSPRPDLQYAGAVIGHLFSPGHGRPTSTAALNPRWRNSTNFVISVLAVPQNASLEMKADLQHVQTYVTDGALREAGPNGYAYINEADPFLPNFSDHFWGPAIYPKLKSIRQKWDPDMVFFAMATVGTEKWEVIEENTRLCKRLD</sequence>
<dbReference type="AlphaFoldDB" id="A0A9P9E312"/>
<name>A0A9P9E312_9HYPO</name>
<accession>A0A9P9E312</accession>
<dbReference type="InterPro" id="IPR016166">
    <property type="entry name" value="FAD-bd_PCMH"/>
</dbReference>
<feature type="chain" id="PRO_5040199263" evidence="3">
    <location>
        <begin position="21"/>
        <end position="605"/>
    </location>
</feature>
<organism evidence="5 6">
    <name type="scientific">Dactylonectria estremocensis</name>
    <dbReference type="NCBI Taxonomy" id="1079267"/>
    <lineage>
        <taxon>Eukaryota</taxon>
        <taxon>Fungi</taxon>
        <taxon>Dikarya</taxon>
        <taxon>Ascomycota</taxon>
        <taxon>Pezizomycotina</taxon>
        <taxon>Sordariomycetes</taxon>
        <taxon>Hypocreomycetidae</taxon>
        <taxon>Hypocreales</taxon>
        <taxon>Nectriaceae</taxon>
        <taxon>Dactylonectria</taxon>
    </lineage>
</organism>
<keyword evidence="6" id="KW-1185">Reference proteome</keyword>
<proteinExistence type="inferred from homology"/>
<protein>
    <submittedName>
        <fullName evidence="5">Isoamyl alcohol oxidase</fullName>
    </submittedName>
</protein>
<dbReference type="Pfam" id="PF08031">
    <property type="entry name" value="BBE"/>
    <property type="match status" value="1"/>
</dbReference>
<dbReference type="InterPro" id="IPR006094">
    <property type="entry name" value="Oxid_FAD_bind_N"/>
</dbReference>
<dbReference type="EMBL" id="JAGMUU010000020">
    <property type="protein sequence ID" value="KAH7129968.1"/>
    <property type="molecule type" value="Genomic_DNA"/>
</dbReference>
<comment type="caution">
    <text evidence="5">The sequence shown here is derived from an EMBL/GenBank/DDBJ whole genome shotgun (WGS) entry which is preliminary data.</text>
</comment>
<feature type="signal peptide" evidence="3">
    <location>
        <begin position="1"/>
        <end position="20"/>
    </location>
</feature>
<dbReference type="Gene3D" id="3.40.462.20">
    <property type="match status" value="1"/>
</dbReference>
<gene>
    <name evidence="5" type="ORF">B0J13DRAFT_611047</name>
</gene>
<dbReference type="InterPro" id="IPR050432">
    <property type="entry name" value="FAD-linked_Oxidoreductases_BP"/>
</dbReference>
<evidence type="ECO:0000259" key="4">
    <source>
        <dbReference type="PROSITE" id="PS51387"/>
    </source>
</evidence>
<dbReference type="OrthoDB" id="9983560at2759"/>
<dbReference type="PANTHER" id="PTHR13878:SF97">
    <property type="entry name" value="ISOAMYL ALCOHOL OXIDASE"/>
    <property type="match status" value="1"/>
</dbReference>
<evidence type="ECO:0000256" key="1">
    <source>
        <dbReference type="ARBA" id="ARBA00005466"/>
    </source>
</evidence>
<dbReference type="GO" id="GO:0071949">
    <property type="term" value="F:FAD binding"/>
    <property type="evidence" value="ECO:0007669"/>
    <property type="project" value="InterPro"/>
</dbReference>
<dbReference type="Proteomes" id="UP000717696">
    <property type="component" value="Unassembled WGS sequence"/>
</dbReference>
<dbReference type="GO" id="GO:0016491">
    <property type="term" value="F:oxidoreductase activity"/>
    <property type="evidence" value="ECO:0007669"/>
    <property type="project" value="UniProtKB-KW"/>
</dbReference>
<dbReference type="PROSITE" id="PS51387">
    <property type="entry name" value="FAD_PCMH"/>
    <property type="match status" value="1"/>
</dbReference>
<comment type="similarity">
    <text evidence="1">Belongs to the oxygen-dependent FAD-linked oxidoreductase family.</text>
</comment>
<feature type="domain" description="FAD-binding PCMH-type" evidence="4">
    <location>
        <begin position="141"/>
        <end position="323"/>
    </location>
</feature>
<evidence type="ECO:0000256" key="3">
    <source>
        <dbReference type="SAM" id="SignalP"/>
    </source>
</evidence>
<dbReference type="InterPro" id="IPR012951">
    <property type="entry name" value="BBE"/>
</dbReference>
<dbReference type="PANTHER" id="PTHR13878">
    <property type="entry name" value="GULONOLACTONE OXIDASE"/>
    <property type="match status" value="1"/>
</dbReference>
<dbReference type="Gene3D" id="3.30.465.10">
    <property type="match status" value="1"/>
</dbReference>